<feature type="transmembrane region" description="Helical" evidence="7">
    <location>
        <begin position="371"/>
        <end position="391"/>
    </location>
</feature>
<evidence type="ECO:0000256" key="7">
    <source>
        <dbReference type="SAM" id="Phobius"/>
    </source>
</evidence>
<dbReference type="SUPFAM" id="SSF53850">
    <property type="entry name" value="Periplasmic binding protein-like II"/>
    <property type="match status" value="1"/>
</dbReference>
<feature type="transmembrane region" description="Helical" evidence="7">
    <location>
        <begin position="204"/>
        <end position="223"/>
    </location>
</feature>
<proteinExistence type="predicted"/>
<evidence type="ECO:0000256" key="3">
    <source>
        <dbReference type="ARBA" id="ARBA00022692"/>
    </source>
</evidence>
<dbReference type="InterPro" id="IPR001991">
    <property type="entry name" value="Na-dicarboxylate_symporter"/>
</dbReference>
<keyword evidence="6 7" id="KW-0472">Membrane</keyword>
<evidence type="ECO:0000256" key="5">
    <source>
        <dbReference type="ARBA" id="ARBA00022989"/>
    </source>
</evidence>
<feature type="transmembrane region" description="Helical" evidence="7">
    <location>
        <begin position="75"/>
        <end position="97"/>
    </location>
</feature>
<evidence type="ECO:0000313" key="9">
    <source>
        <dbReference type="EMBL" id="QYF48260.1"/>
    </source>
</evidence>
<dbReference type="SUPFAM" id="SSF118215">
    <property type="entry name" value="Proton glutamate symport protein"/>
    <property type="match status" value="1"/>
</dbReference>
<keyword evidence="2" id="KW-0813">Transport</keyword>
<evidence type="ECO:0000256" key="2">
    <source>
        <dbReference type="ARBA" id="ARBA00022448"/>
    </source>
</evidence>
<sequence length="717" mass="80888">MRLFKISLAFQMAIATVFGILFGLFLGDLCDVFASYASAYIKLLKVTAIPYLIGAIIHGVGQLSSAQGKLIVKRGIFFISLAWTINILMIYTVSHLFPLSSSPQTSGYISSDTPHLNFAELLIPDNIFYDLTNNIVPAIVIFSLLIGIALIHLKEKDVIMNGLQNLVSALTRITAWIARITPIGTFLIISNQVGTIQLSTVKQVSTYIILYLLGTCSIIFWIFPRLTSMLTSIPAYKWLQQTLPILVLAYTTNVVIVCLPYIIELLKKETAIIDPTDEKAQTQIQGTVSVVFNLPLGALFITLFVFFISIFYGLPLGFSSQIELFVTTFLTNLGSVGLGSWINSLTFILDSLGLPINAINLYLTTLPFTSGFQSMLSAMQITSLSLFITLSCRNMLLFRWNRIISKTFFTLLPMVLLFLVLKSFNPLPTIKNEAKSIYELTITSTIPVKVYKTIPPSNPFEGDAFDHILSTKTLRVGYYPNVAPFCFYNVNNHLVGYDIAFAYELAYDLGCKLELVPLSYNNVISDIEGKKYDIAMSALSMNEKRLRNLSFTKSDLDARLILITEEKMRKKFSSMEKILNNPDLKIAALKGSSYEQVAHEFFSNDRIIYLDHFEEFTVKGKQVALLWEEKQALAWILKHRNYRIVIPSPAIGIDTLGYAINADSPKFLNYLNQWLELKNNQGFTEKQYDLWVKGKTEIAAPQEKRWSIVRDVLHWIK</sequence>
<feature type="transmembrane region" description="Helical" evidence="7">
    <location>
        <begin position="43"/>
        <end position="63"/>
    </location>
</feature>
<keyword evidence="3 7" id="KW-0812">Transmembrane</keyword>
<reference evidence="9 10" key="1">
    <citation type="journal article" date="2022" name="bioRxiv">
        <title>Ecology and evolution of chlamydial symbionts of arthropods.</title>
        <authorList>
            <person name="Halter T."/>
            <person name="Koestlbacher S."/>
            <person name="Collingro A."/>
            <person name="Sixt B.S."/>
            <person name="Toenshoff E.R."/>
            <person name="Hendrickx F."/>
            <person name="Kostanjsek R."/>
            <person name="Horn M."/>
        </authorList>
    </citation>
    <scope>NUCLEOTIDE SEQUENCE [LARGE SCALE GENOMIC DNA]</scope>
    <source>
        <strain evidence="9">W744xW776</strain>
    </source>
</reference>
<dbReference type="Gene3D" id="1.10.3860.10">
    <property type="entry name" value="Sodium:dicarboxylate symporter"/>
    <property type="match status" value="1"/>
</dbReference>
<feature type="transmembrane region" description="Helical" evidence="7">
    <location>
        <begin position="173"/>
        <end position="192"/>
    </location>
</feature>
<dbReference type="PRINTS" id="PR00173">
    <property type="entry name" value="EDTRNSPORT"/>
</dbReference>
<evidence type="ECO:0000256" key="4">
    <source>
        <dbReference type="ARBA" id="ARBA00022729"/>
    </source>
</evidence>
<dbReference type="Pfam" id="PF00497">
    <property type="entry name" value="SBP_bac_3"/>
    <property type="match status" value="1"/>
</dbReference>
<keyword evidence="10" id="KW-1185">Reference proteome</keyword>
<organism evidence="9 10">
    <name type="scientific">Candidatus Rhabdochlamydia oedothoracis</name>
    <dbReference type="NCBI Taxonomy" id="2720720"/>
    <lineage>
        <taxon>Bacteria</taxon>
        <taxon>Pseudomonadati</taxon>
        <taxon>Chlamydiota</taxon>
        <taxon>Chlamydiia</taxon>
        <taxon>Parachlamydiales</taxon>
        <taxon>Candidatus Rhabdochlamydiaceae</taxon>
        <taxon>Candidatus Rhabdochlamydia</taxon>
    </lineage>
</organism>
<evidence type="ECO:0000256" key="6">
    <source>
        <dbReference type="ARBA" id="ARBA00023136"/>
    </source>
</evidence>
<dbReference type="RefSeq" id="WP_215217085.1">
    <property type="nucleotide sequence ID" value="NZ_CP075587.1"/>
</dbReference>
<evidence type="ECO:0000256" key="1">
    <source>
        <dbReference type="ARBA" id="ARBA00004141"/>
    </source>
</evidence>
<feature type="transmembrane region" description="Helical" evidence="7">
    <location>
        <begin position="403"/>
        <end position="421"/>
    </location>
</feature>
<dbReference type="Pfam" id="PF00375">
    <property type="entry name" value="SDF"/>
    <property type="match status" value="1"/>
</dbReference>
<dbReference type="CDD" id="cd13530">
    <property type="entry name" value="PBP2_peptides_like"/>
    <property type="match status" value="1"/>
</dbReference>
<dbReference type="SMART" id="SM00062">
    <property type="entry name" value="PBPb"/>
    <property type="match status" value="1"/>
</dbReference>
<dbReference type="PANTHER" id="PTHR35936:SF19">
    <property type="entry name" value="AMINO-ACID-BINDING PROTEIN YXEM-RELATED"/>
    <property type="match status" value="1"/>
</dbReference>
<keyword evidence="5 7" id="KW-1133">Transmembrane helix</keyword>
<evidence type="ECO:0000259" key="8">
    <source>
        <dbReference type="SMART" id="SM00062"/>
    </source>
</evidence>
<gene>
    <name evidence="9" type="ORF">RHABOEDO_000386</name>
</gene>
<feature type="transmembrane region" description="Helical" evidence="7">
    <location>
        <begin position="324"/>
        <end position="342"/>
    </location>
</feature>
<keyword evidence="4" id="KW-0732">Signal</keyword>
<name>A0ABX8V473_9BACT</name>
<dbReference type="InterPro" id="IPR001638">
    <property type="entry name" value="Solute-binding_3/MltF_N"/>
</dbReference>
<dbReference type="InterPro" id="IPR036458">
    <property type="entry name" value="Na:dicarbo_symporter_sf"/>
</dbReference>
<feature type="transmembrane region" description="Helical" evidence="7">
    <location>
        <begin position="243"/>
        <end position="263"/>
    </location>
</feature>
<dbReference type="Proteomes" id="UP000826014">
    <property type="component" value="Chromosome"/>
</dbReference>
<feature type="transmembrane region" description="Helical" evidence="7">
    <location>
        <begin position="135"/>
        <end position="153"/>
    </location>
</feature>
<comment type="subcellular location">
    <subcellularLocation>
        <location evidence="1">Membrane</location>
        <topology evidence="1">Multi-pass membrane protein</topology>
    </subcellularLocation>
</comment>
<protein>
    <submittedName>
        <fullName evidence="9">Proton/glutamate-aspartate symporter</fullName>
    </submittedName>
</protein>
<dbReference type="PANTHER" id="PTHR35936">
    <property type="entry name" value="MEMBRANE-BOUND LYTIC MUREIN TRANSGLYCOSYLASE F"/>
    <property type="match status" value="1"/>
</dbReference>
<evidence type="ECO:0000313" key="10">
    <source>
        <dbReference type="Proteomes" id="UP000826014"/>
    </source>
</evidence>
<feature type="transmembrane region" description="Helical" evidence="7">
    <location>
        <begin position="12"/>
        <end position="37"/>
    </location>
</feature>
<accession>A0ABX8V473</accession>
<feature type="transmembrane region" description="Helical" evidence="7">
    <location>
        <begin position="290"/>
        <end position="312"/>
    </location>
</feature>
<dbReference type="Gene3D" id="3.40.190.10">
    <property type="entry name" value="Periplasmic binding protein-like II"/>
    <property type="match status" value="2"/>
</dbReference>
<dbReference type="EMBL" id="CP075587">
    <property type="protein sequence ID" value="QYF48260.1"/>
    <property type="molecule type" value="Genomic_DNA"/>
</dbReference>
<feature type="domain" description="Solute-binding protein family 3/N-terminal" evidence="8">
    <location>
        <begin position="473"/>
        <end position="695"/>
    </location>
</feature>